<dbReference type="AlphaFoldDB" id="G7TB32"/>
<dbReference type="KEGG" id="xor:XOC_3238"/>
<sequence length="146" mass="16375">MAWSFLYFFCLLSGYYVLRPVREAMSASAAVEAIFPTGTIAFFAAHGMPLKDLTLQVLSTCAFLIMVLLQPVYGALVSRYPRRVFLPMVYGFFIATLLLFYVLFDTGVPGRGMAFVLSVTVFNLFAVAVFWSVMADVFNNAQARRY</sequence>
<accession>G7TB32</accession>
<dbReference type="PANTHER" id="PTHR43596">
    <property type="entry name" value="ADP,ATP CARRIER PROTEIN"/>
    <property type="match status" value="1"/>
</dbReference>
<keyword evidence="1" id="KW-1133">Transmembrane helix</keyword>
<dbReference type="EMBL" id="CP003057">
    <property type="protein sequence ID" value="AEQ97333.1"/>
    <property type="molecule type" value="Genomic_DNA"/>
</dbReference>
<feature type="transmembrane region" description="Helical" evidence="1">
    <location>
        <begin position="57"/>
        <end position="77"/>
    </location>
</feature>
<gene>
    <name evidence="2" type="ORF">XOC_3238</name>
</gene>
<feature type="transmembrane region" description="Helical" evidence="1">
    <location>
        <begin position="84"/>
        <end position="103"/>
    </location>
</feature>
<evidence type="ECO:0000313" key="2">
    <source>
        <dbReference type="EMBL" id="AEQ97333.1"/>
    </source>
</evidence>
<name>G7TB32_XANOB</name>
<dbReference type="PANTHER" id="PTHR43596:SF1">
    <property type="entry name" value="ADP,ATP CARRIER PROTEIN"/>
    <property type="match status" value="1"/>
</dbReference>
<proteinExistence type="predicted"/>
<protein>
    <submittedName>
        <fullName evidence="2">Putative membrane protein</fullName>
    </submittedName>
</protein>
<reference evidence="2 3" key="1">
    <citation type="journal article" date="2011" name="J. Bacteriol.">
        <title>Two new complete genome sequences offer insight into host and tissue specificity of plant pathogenic Xanthomonas spp.</title>
        <authorList>
            <person name="Bogdanove A.J."/>
            <person name="Koebnik R."/>
            <person name="Lu H."/>
            <person name="Furutani A."/>
            <person name="Angiuoli S.V."/>
            <person name="Patil P.B."/>
            <person name="Van Sluys M.A."/>
            <person name="Ryan R.P."/>
            <person name="Meyer D.F."/>
            <person name="Han S.W."/>
            <person name="Aparna G."/>
            <person name="Rajaram M."/>
            <person name="Delcher A.L."/>
            <person name="Phillippy A.M."/>
            <person name="Puiu D."/>
            <person name="Schatz M.C."/>
            <person name="Shumway M."/>
            <person name="Sommer D.D."/>
            <person name="Trapnell C."/>
            <person name="Benahmed F."/>
            <person name="Dimitrov G."/>
            <person name="Madupu R."/>
            <person name="Radune D."/>
            <person name="Sullivan S."/>
            <person name="Jha G."/>
            <person name="Ishihara H."/>
            <person name="Lee S.W."/>
            <person name="Pandey A."/>
            <person name="Sharma V."/>
            <person name="Sriariyanun M."/>
            <person name="Szurek B."/>
            <person name="Vera-Cruz C.M."/>
            <person name="Dorman K.S."/>
            <person name="Ronald P.C."/>
            <person name="Verdier V."/>
            <person name="Dow J.M."/>
            <person name="Sonti R.V."/>
            <person name="Tsuge S."/>
            <person name="Brendel V.P."/>
            <person name="Rabinowicz P.D."/>
            <person name="Leach J.E."/>
            <person name="White F.F."/>
            <person name="Salzberg S.L."/>
        </authorList>
    </citation>
    <scope>NUCLEOTIDE SEQUENCE [LARGE SCALE GENOMIC DNA]</scope>
    <source>
        <strain evidence="2 3">BLS256</strain>
    </source>
</reference>
<feature type="transmembrane region" description="Helical" evidence="1">
    <location>
        <begin position="115"/>
        <end position="138"/>
    </location>
</feature>
<dbReference type="HOGENOM" id="CLU_1776745_0_0_6"/>
<dbReference type="eggNOG" id="COG3202">
    <property type="taxonomic scope" value="Bacteria"/>
</dbReference>
<keyword evidence="1" id="KW-0812">Transmembrane</keyword>
<evidence type="ECO:0000256" key="1">
    <source>
        <dbReference type="SAM" id="Phobius"/>
    </source>
</evidence>
<organism evidence="2 3">
    <name type="scientific">Xanthomonas oryzae pv. oryzicola (strain BLS256)</name>
    <dbReference type="NCBI Taxonomy" id="383407"/>
    <lineage>
        <taxon>Bacteria</taxon>
        <taxon>Pseudomonadati</taxon>
        <taxon>Pseudomonadota</taxon>
        <taxon>Gammaproteobacteria</taxon>
        <taxon>Lysobacterales</taxon>
        <taxon>Lysobacteraceae</taxon>
        <taxon>Xanthomonas</taxon>
    </lineage>
</organism>
<evidence type="ECO:0000313" key="3">
    <source>
        <dbReference type="Proteomes" id="UP000008851"/>
    </source>
</evidence>
<dbReference type="Proteomes" id="UP000008851">
    <property type="component" value="Chromosome"/>
</dbReference>
<keyword evidence="1" id="KW-0472">Membrane</keyword>